<accession>A0A553H459</accession>
<proteinExistence type="predicted"/>
<keyword evidence="2" id="KW-1185">Reference proteome</keyword>
<protein>
    <submittedName>
        <fullName evidence="1">Uncharacterized protein</fullName>
    </submittedName>
</protein>
<evidence type="ECO:0000313" key="1">
    <source>
        <dbReference type="EMBL" id="TRX76532.1"/>
    </source>
</evidence>
<sequence>MVGTFAGNRHVIFGVGHEGARVGWIDPFGNIRSDEGVWLFRTEGQQVYSVADDSIVGTLINDIAATIEGVFLFRLESRFVW</sequence>
<dbReference type="OrthoDB" id="6939082at2"/>
<comment type="caution">
    <text evidence="1">The sequence shown here is derived from an EMBL/GenBank/DDBJ whole genome shotgun (WGS) entry which is preliminary data.</text>
</comment>
<name>A0A553H459_9PSED</name>
<dbReference type="RefSeq" id="WP_143486163.1">
    <property type="nucleotide sequence ID" value="NZ_VJOY01000001.1"/>
</dbReference>
<dbReference type="AlphaFoldDB" id="A0A553H459"/>
<organism evidence="1 2">
    <name type="scientific">Pseudomonas mangiferae</name>
    <dbReference type="NCBI Taxonomy" id="2593654"/>
    <lineage>
        <taxon>Bacteria</taxon>
        <taxon>Pseudomonadati</taxon>
        <taxon>Pseudomonadota</taxon>
        <taxon>Gammaproteobacteria</taxon>
        <taxon>Pseudomonadales</taxon>
        <taxon>Pseudomonadaceae</taxon>
        <taxon>Pseudomonas</taxon>
    </lineage>
</organism>
<reference evidence="1 2" key="1">
    <citation type="submission" date="2019-07" db="EMBL/GenBank/DDBJ databases">
        <title>Pseudomonas mangiferae sp. nov., isolated from bark of mango tree in Thailand.</title>
        <authorList>
            <person name="Srisuk N."/>
            <person name="Anurat P."/>
        </authorList>
    </citation>
    <scope>NUCLEOTIDE SEQUENCE [LARGE SCALE GENOMIC DNA]</scope>
    <source>
        <strain evidence="1 2">DMKU_BBB3-04</strain>
    </source>
</reference>
<dbReference type="Proteomes" id="UP000315235">
    <property type="component" value="Unassembled WGS sequence"/>
</dbReference>
<evidence type="ECO:0000313" key="2">
    <source>
        <dbReference type="Proteomes" id="UP000315235"/>
    </source>
</evidence>
<gene>
    <name evidence="1" type="ORF">FM069_00475</name>
</gene>
<dbReference type="EMBL" id="VJOY01000001">
    <property type="protein sequence ID" value="TRX76532.1"/>
    <property type="molecule type" value="Genomic_DNA"/>
</dbReference>